<evidence type="ECO:0000313" key="1">
    <source>
        <dbReference type="EMBL" id="MBD3943629.1"/>
    </source>
</evidence>
<gene>
    <name evidence="1" type="ORF">IF188_18210</name>
</gene>
<accession>A0ABR8NSM3</accession>
<sequence>MGNMRRPGIELVVAFPRQLGGEVADVFGPLPLTYLVEVGQPMQDLRKPFAY</sequence>
<organism evidence="1 2">
    <name type="scientific">Microbacterium helvum</name>
    <dbReference type="NCBI Taxonomy" id="2773713"/>
    <lineage>
        <taxon>Bacteria</taxon>
        <taxon>Bacillati</taxon>
        <taxon>Actinomycetota</taxon>
        <taxon>Actinomycetes</taxon>
        <taxon>Micrococcales</taxon>
        <taxon>Microbacteriaceae</taxon>
        <taxon>Microbacterium</taxon>
    </lineage>
</organism>
<comment type="caution">
    <text evidence="1">The sequence shown here is derived from an EMBL/GenBank/DDBJ whole genome shotgun (WGS) entry which is preliminary data.</text>
</comment>
<dbReference type="EMBL" id="JACXZS010000014">
    <property type="protein sequence ID" value="MBD3943629.1"/>
    <property type="molecule type" value="Genomic_DNA"/>
</dbReference>
<protein>
    <submittedName>
        <fullName evidence="1">Uncharacterized protein</fullName>
    </submittedName>
</protein>
<dbReference type="RefSeq" id="WP_191173228.1">
    <property type="nucleotide sequence ID" value="NZ_JACXZS010000014.1"/>
</dbReference>
<name>A0ABR8NSM3_9MICO</name>
<evidence type="ECO:0000313" key="2">
    <source>
        <dbReference type="Proteomes" id="UP000598426"/>
    </source>
</evidence>
<keyword evidence="2" id="KW-1185">Reference proteome</keyword>
<dbReference type="Proteomes" id="UP000598426">
    <property type="component" value="Unassembled WGS sequence"/>
</dbReference>
<proteinExistence type="predicted"/>
<reference evidence="1 2" key="1">
    <citation type="submission" date="2020-09" db="EMBL/GenBank/DDBJ databases">
        <title>Isolation and identification of active actinomycetes.</title>
        <authorList>
            <person name="Li X."/>
        </authorList>
    </citation>
    <scope>NUCLEOTIDE SEQUENCE [LARGE SCALE GENOMIC DNA]</scope>
    <source>
        <strain evidence="1 2">NEAU-LLC</strain>
    </source>
</reference>